<evidence type="ECO:0000313" key="1">
    <source>
        <dbReference type="EMBL" id="KAG9225519.1"/>
    </source>
</evidence>
<comment type="caution">
    <text evidence="1">The sequence shown here is derived from an EMBL/GenBank/DDBJ whole genome shotgun (WGS) entry which is preliminary data.</text>
</comment>
<proteinExistence type="predicted"/>
<reference evidence="1 2" key="1">
    <citation type="journal article" date="2021" name="Appl. Environ. Microbiol.">
        <title>Genetic linkage and physical mapping for an oyster mushroom Pleurotus cornucopiae and QTL analysis for the trait cap color.</title>
        <authorList>
            <person name="Zhang Y."/>
            <person name="Gao W."/>
            <person name="Sonnenberg A."/>
            <person name="Chen Q."/>
            <person name="Zhang J."/>
            <person name="Huang C."/>
        </authorList>
    </citation>
    <scope>NUCLEOTIDE SEQUENCE [LARGE SCALE GENOMIC DNA]</scope>
    <source>
        <strain evidence="1">CCMSSC00406</strain>
    </source>
</reference>
<name>A0ACB7J6U0_PLECO</name>
<keyword evidence="2" id="KW-1185">Reference proteome</keyword>
<protein>
    <submittedName>
        <fullName evidence="1">Uncharacterized protein</fullName>
    </submittedName>
</protein>
<evidence type="ECO:0000313" key="2">
    <source>
        <dbReference type="Proteomes" id="UP000824881"/>
    </source>
</evidence>
<sequence>MEEDIPDIPTKSTHPTRKAAGHGGKVAQAMNTAQLCMAASSKLTGSSEAAGFGQIALTSPLPPVVSPADASPNCCYGLAALPALVASSTLKIDL</sequence>
<accession>A0ACB7J6U0</accession>
<dbReference type="Proteomes" id="UP000824881">
    <property type="component" value="Unassembled WGS sequence"/>
</dbReference>
<gene>
    <name evidence="1" type="ORF">CCMSSC00406_0003022</name>
</gene>
<dbReference type="EMBL" id="WQMT02000002">
    <property type="protein sequence ID" value="KAG9225519.1"/>
    <property type="molecule type" value="Genomic_DNA"/>
</dbReference>
<organism evidence="1 2">
    <name type="scientific">Pleurotus cornucopiae</name>
    <name type="common">Cornucopia mushroom</name>
    <dbReference type="NCBI Taxonomy" id="5321"/>
    <lineage>
        <taxon>Eukaryota</taxon>
        <taxon>Fungi</taxon>
        <taxon>Dikarya</taxon>
        <taxon>Basidiomycota</taxon>
        <taxon>Agaricomycotina</taxon>
        <taxon>Agaricomycetes</taxon>
        <taxon>Agaricomycetidae</taxon>
        <taxon>Agaricales</taxon>
        <taxon>Pleurotineae</taxon>
        <taxon>Pleurotaceae</taxon>
        <taxon>Pleurotus</taxon>
    </lineage>
</organism>